<protein>
    <submittedName>
        <fullName evidence="1">Uncharacterized protein</fullName>
    </submittedName>
</protein>
<dbReference type="Proteomes" id="UP000708208">
    <property type="component" value="Unassembled WGS sequence"/>
</dbReference>
<keyword evidence="2" id="KW-1185">Reference proteome</keyword>
<gene>
    <name evidence="1" type="ORF">AFUS01_LOCUS31975</name>
</gene>
<name>A0A8J2KR79_9HEXA</name>
<comment type="caution">
    <text evidence="1">The sequence shown here is derived from an EMBL/GenBank/DDBJ whole genome shotgun (WGS) entry which is preliminary data.</text>
</comment>
<evidence type="ECO:0000313" key="1">
    <source>
        <dbReference type="EMBL" id="CAG7821648.1"/>
    </source>
</evidence>
<evidence type="ECO:0000313" key="2">
    <source>
        <dbReference type="Proteomes" id="UP000708208"/>
    </source>
</evidence>
<proteinExistence type="predicted"/>
<sequence length="135" mass="15147">MKYSLKKELPQNFQQSFIFCTIHVKIITNKKKTNKNRNENYYGFVIGVQLGLGFFEVDSTRGLSVLHGSVSKEMFYLPAADNDNSEVKSLGHPLLDGSAFQNFGPCAKLSHSSDVPRYSNETYFTGSSPKLNEIV</sequence>
<dbReference type="AlphaFoldDB" id="A0A8J2KR79"/>
<dbReference type="EMBL" id="CAJVCH010517807">
    <property type="protein sequence ID" value="CAG7821648.1"/>
    <property type="molecule type" value="Genomic_DNA"/>
</dbReference>
<reference evidence="1" key="1">
    <citation type="submission" date="2021-06" db="EMBL/GenBank/DDBJ databases">
        <authorList>
            <person name="Hodson N. C."/>
            <person name="Mongue J. A."/>
            <person name="Jaron S. K."/>
        </authorList>
    </citation>
    <scope>NUCLEOTIDE SEQUENCE</scope>
</reference>
<accession>A0A8J2KR79</accession>
<organism evidence="1 2">
    <name type="scientific">Allacma fusca</name>
    <dbReference type="NCBI Taxonomy" id="39272"/>
    <lineage>
        <taxon>Eukaryota</taxon>
        <taxon>Metazoa</taxon>
        <taxon>Ecdysozoa</taxon>
        <taxon>Arthropoda</taxon>
        <taxon>Hexapoda</taxon>
        <taxon>Collembola</taxon>
        <taxon>Symphypleona</taxon>
        <taxon>Sminthuridae</taxon>
        <taxon>Allacma</taxon>
    </lineage>
</organism>